<evidence type="ECO:0000256" key="1">
    <source>
        <dbReference type="SAM" id="SignalP"/>
    </source>
</evidence>
<dbReference type="Proteomes" id="UP000238392">
    <property type="component" value="Unassembled WGS sequence"/>
</dbReference>
<keyword evidence="1" id="KW-0732">Signal</keyword>
<dbReference type="EMBL" id="PVTQ01000003">
    <property type="protein sequence ID" value="PRY91772.1"/>
    <property type="molecule type" value="Genomic_DNA"/>
</dbReference>
<gene>
    <name evidence="2" type="ORF">CLV74_103361</name>
</gene>
<dbReference type="RefSeq" id="WP_106263430.1">
    <property type="nucleotide sequence ID" value="NZ_PVTQ01000003.1"/>
</dbReference>
<organism evidence="2 3">
    <name type="scientific">Donghicola tyrosinivorans</name>
    <dbReference type="NCBI Taxonomy" id="1652492"/>
    <lineage>
        <taxon>Bacteria</taxon>
        <taxon>Pseudomonadati</taxon>
        <taxon>Pseudomonadota</taxon>
        <taxon>Alphaproteobacteria</taxon>
        <taxon>Rhodobacterales</taxon>
        <taxon>Roseobacteraceae</taxon>
        <taxon>Donghicola</taxon>
    </lineage>
</organism>
<dbReference type="Gene3D" id="3.30.160.150">
    <property type="entry name" value="Lipoprotein like domain"/>
    <property type="match status" value="1"/>
</dbReference>
<dbReference type="GO" id="GO:0043165">
    <property type="term" value="P:Gram-negative-bacterium-type cell outer membrane assembly"/>
    <property type="evidence" value="ECO:0007669"/>
    <property type="project" value="InterPro"/>
</dbReference>
<dbReference type="Pfam" id="PF04390">
    <property type="entry name" value="LptE"/>
    <property type="match status" value="1"/>
</dbReference>
<evidence type="ECO:0000313" key="2">
    <source>
        <dbReference type="EMBL" id="PRY91772.1"/>
    </source>
</evidence>
<dbReference type="OrthoDB" id="7629596at2"/>
<sequence length="164" mass="17339">MWSFKPSRRAFVLGAAILPLVAACGFQPVLAPQSASGQLLSRLSVREPGSASEYVFAERMEERIGRNAGDLQLNYSISIGQSASGITRSQVTNRYMVTGRVTFSVAPVGGGEALYSGVVTAFTGYSATGSTVATQAASRDAEERIAIQLADQTISRLMAEANLK</sequence>
<reference evidence="2 3" key="1">
    <citation type="submission" date="2018-03" db="EMBL/GenBank/DDBJ databases">
        <title>Genomic Encyclopedia of Archaeal and Bacterial Type Strains, Phase II (KMG-II): from individual species to whole genera.</title>
        <authorList>
            <person name="Goeker M."/>
        </authorList>
    </citation>
    <scope>NUCLEOTIDE SEQUENCE [LARGE SCALE GENOMIC DNA]</scope>
    <source>
        <strain evidence="2 3">DSM 100212</strain>
    </source>
</reference>
<protein>
    <submittedName>
        <fullName evidence="2">LPS-assembly lipoprotein</fullName>
    </submittedName>
</protein>
<feature type="signal peptide" evidence="1">
    <location>
        <begin position="1"/>
        <end position="31"/>
    </location>
</feature>
<comment type="caution">
    <text evidence="2">The sequence shown here is derived from an EMBL/GenBank/DDBJ whole genome shotgun (WGS) entry which is preliminary data.</text>
</comment>
<dbReference type="PROSITE" id="PS51257">
    <property type="entry name" value="PROKAR_LIPOPROTEIN"/>
    <property type="match status" value="1"/>
</dbReference>
<keyword evidence="2" id="KW-0449">Lipoprotein</keyword>
<dbReference type="InterPro" id="IPR007485">
    <property type="entry name" value="LPS_assembly_LptE"/>
</dbReference>
<name>A0A2T0WYJ8_9RHOB</name>
<feature type="chain" id="PRO_5015703986" evidence="1">
    <location>
        <begin position="32"/>
        <end position="164"/>
    </location>
</feature>
<accession>A0A2T0WYJ8</accession>
<dbReference type="GO" id="GO:0019867">
    <property type="term" value="C:outer membrane"/>
    <property type="evidence" value="ECO:0007669"/>
    <property type="project" value="InterPro"/>
</dbReference>
<proteinExistence type="predicted"/>
<evidence type="ECO:0000313" key="3">
    <source>
        <dbReference type="Proteomes" id="UP000238392"/>
    </source>
</evidence>
<keyword evidence="3" id="KW-1185">Reference proteome</keyword>
<dbReference type="AlphaFoldDB" id="A0A2T0WYJ8"/>